<dbReference type="EMBL" id="JABFAD010369534">
    <property type="protein sequence ID" value="MBA0820819.1"/>
    <property type="molecule type" value="Genomic_DNA"/>
</dbReference>
<feature type="region of interest" description="Disordered" evidence="1">
    <location>
        <begin position="1"/>
        <end position="46"/>
    </location>
</feature>
<dbReference type="InterPro" id="IPR036691">
    <property type="entry name" value="Endo/exonu/phosph_ase_sf"/>
</dbReference>
<organism evidence="2 3">
    <name type="scientific">Gossypium harknessii</name>
    <dbReference type="NCBI Taxonomy" id="34285"/>
    <lineage>
        <taxon>Eukaryota</taxon>
        <taxon>Viridiplantae</taxon>
        <taxon>Streptophyta</taxon>
        <taxon>Embryophyta</taxon>
        <taxon>Tracheophyta</taxon>
        <taxon>Spermatophyta</taxon>
        <taxon>Magnoliopsida</taxon>
        <taxon>eudicotyledons</taxon>
        <taxon>Gunneridae</taxon>
        <taxon>Pentapetalae</taxon>
        <taxon>rosids</taxon>
        <taxon>malvids</taxon>
        <taxon>Malvales</taxon>
        <taxon>Malvaceae</taxon>
        <taxon>Malvoideae</taxon>
        <taxon>Gossypium</taxon>
    </lineage>
</organism>
<dbReference type="PANTHER" id="PTHR35218:SF9">
    <property type="entry name" value="ENDONUCLEASE_EXONUCLEASE_PHOSPHATASE DOMAIN-CONTAINING PROTEIN"/>
    <property type="match status" value="1"/>
</dbReference>
<evidence type="ECO:0000313" key="3">
    <source>
        <dbReference type="Proteomes" id="UP000593560"/>
    </source>
</evidence>
<evidence type="ECO:0000256" key="1">
    <source>
        <dbReference type="SAM" id="MobiDB-lite"/>
    </source>
</evidence>
<dbReference type="Gene3D" id="3.60.10.10">
    <property type="entry name" value="Endonuclease/exonuclease/phosphatase"/>
    <property type="match status" value="1"/>
</dbReference>
<evidence type="ECO:0000313" key="2">
    <source>
        <dbReference type="EMBL" id="MBA0820819.1"/>
    </source>
</evidence>
<sequence length="409" mass="45482">MVLDPQASLVVKKQTPSISNEQAPSNVSTGLQQEAQGPKESATDLSKLSSAMHDSLPSAEGNNRSLISGNSVSFFPLVLNSQNVVDAVQVKVDPHFSLQKQAKHVVHFNPTFEENSFVNVEVKEGVLEARNHSAVVFKNSGPSTGIKLPREVFKRQNAKVTGSKGGWKLNKTLKGPRNRFKNFENIRVPFADSMKRAVELIASEIDGKSAMDLSRQKGKRAEFSSTAFREYNNQHKLDIFSLLEPRSSGTKADTIIAKLGWDKSYRVEAVGFSRGIWIGWKNSIGLEVIGSHPQFILSCICSNLHPNPTFVAFVYGTPNKLKRKILWNDLSRSIPLGYDHWMAIGDFTAILSSDDKKGGHVKGRRCQFFGEFMDKAQLHDLGFQGPLFMWHRVNLSERLDRAVGNCNTP</sequence>
<gene>
    <name evidence="2" type="ORF">Gohar_025569</name>
</gene>
<dbReference type="OrthoDB" id="981997at2759"/>
<keyword evidence="3" id="KW-1185">Reference proteome</keyword>
<dbReference type="AlphaFoldDB" id="A0A7J9IFA4"/>
<evidence type="ECO:0008006" key="4">
    <source>
        <dbReference type="Google" id="ProtNLM"/>
    </source>
</evidence>
<dbReference type="PANTHER" id="PTHR35218">
    <property type="entry name" value="RNASE H DOMAIN-CONTAINING PROTEIN"/>
    <property type="match status" value="1"/>
</dbReference>
<feature type="compositionally biased region" description="Polar residues" evidence="1">
    <location>
        <begin position="14"/>
        <end position="35"/>
    </location>
</feature>
<comment type="caution">
    <text evidence="2">The sequence shown here is derived from an EMBL/GenBank/DDBJ whole genome shotgun (WGS) entry which is preliminary data.</text>
</comment>
<name>A0A7J9IFA4_9ROSI</name>
<accession>A0A7J9IFA4</accession>
<proteinExistence type="predicted"/>
<reference evidence="2 3" key="1">
    <citation type="journal article" date="2019" name="Genome Biol. Evol.">
        <title>Insights into the evolution of the New World diploid cottons (Gossypium, subgenus Houzingenia) based on genome sequencing.</title>
        <authorList>
            <person name="Grover C.E."/>
            <person name="Arick M.A. 2nd"/>
            <person name="Thrash A."/>
            <person name="Conover J.L."/>
            <person name="Sanders W.S."/>
            <person name="Peterson D.G."/>
            <person name="Frelichowski J.E."/>
            <person name="Scheffler J.A."/>
            <person name="Scheffler B.E."/>
            <person name="Wendel J.F."/>
        </authorList>
    </citation>
    <scope>NUCLEOTIDE SEQUENCE [LARGE SCALE GENOMIC DNA]</scope>
    <source>
        <strain evidence="2">0</strain>
        <tissue evidence="2">Leaf</tissue>
    </source>
</reference>
<dbReference type="Proteomes" id="UP000593560">
    <property type="component" value="Unassembled WGS sequence"/>
</dbReference>
<dbReference type="SUPFAM" id="SSF56219">
    <property type="entry name" value="DNase I-like"/>
    <property type="match status" value="1"/>
</dbReference>
<protein>
    <recommendedName>
        <fullName evidence="4">DUF4283 domain-containing protein</fullName>
    </recommendedName>
</protein>